<dbReference type="EMBL" id="JMSE01000154">
    <property type="protein sequence ID" value="KDN71593.1"/>
    <property type="molecule type" value="Genomic_DNA"/>
</dbReference>
<accession>A0A066XQT6</accession>
<keyword evidence="2" id="KW-0812">Transmembrane</keyword>
<protein>
    <submittedName>
        <fullName evidence="3">Uncharacterized protein</fullName>
    </submittedName>
</protein>
<sequence>MQNFPATRHGEARGSEVSNSTAFELEPQGGRLTQFKPNESQEVPVHDEIRQDHHDGARLLQDANSTHNDKDASSNRGQWRAIGVLGLCMLGLGTLLIAGAVVLLSCFWQTSLRARDGEVTHSQLWDRIVFSNWASRVVTITAAVLRVCLSLQMGVFTTMTASLMIERAGVPLHSAPLISMLRAVSASPYNLFTAFVMPWQNRLIYTVALVSSVTLTAGFQLASTVLLSDFGAVNVTSPRTVADVPLYGNYEVNGRHGWKLWNSQPRTYFRFAEHSRTPPDIERQLDHYEDTGHILRAILPFDTEASRSRLRRYQGPAVVLDSRVACVRPDITSSVFSISAIEIRGDAMNLPEEFVVRGDFGFSSDYGTLPIDKNSAGQHVWPFSCIVPTENTQSGAEDTSICSLNLRDLSANVFIYESMPSLSNTSSPTTVSLMFKSVGSAVHWQRTLSDLGNTTHQDAVTHLTQWEADANNWPTSTDGIWSRIHLPDTNYSMSVSACFTVLEGAFLNVSMSSDMNGPEPSLSWENDTAQFNVDVIRNQYWNTGNQTPMESRGILTLDSWENDESPATIDLSASASQLPSTNSYMYLLSDTASVLPCGILGTGHPGASSSRAVHYAHSTLFQDVVNSTGSLAEALQAVLMVTQQMEYYEFAPQFRDAWRSTASYVMAEEKVLPIQWLGFIVIVGMIAVHFLLLSITTMLFLMFTKASWIGNVWMSLSQVVSATTKDTIQESTYKDDDEVKKTIRTRNGSAFSLRERVKVKKNGTDDSYIMFYSIGFKE</sequence>
<keyword evidence="2" id="KW-0472">Membrane</keyword>
<feature type="transmembrane region" description="Helical" evidence="2">
    <location>
        <begin position="676"/>
        <end position="701"/>
    </location>
</feature>
<evidence type="ECO:0000313" key="3">
    <source>
        <dbReference type="EMBL" id="KDN71593.1"/>
    </source>
</evidence>
<dbReference type="eggNOG" id="ENOG502S4EJ">
    <property type="taxonomic scope" value="Eukaryota"/>
</dbReference>
<organism evidence="3 4">
    <name type="scientific">Colletotrichum sublineola</name>
    <name type="common">Sorghum anthracnose fungus</name>
    <dbReference type="NCBI Taxonomy" id="1173701"/>
    <lineage>
        <taxon>Eukaryota</taxon>
        <taxon>Fungi</taxon>
        <taxon>Dikarya</taxon>
        <taxon>Ascomycota</taxon>
        <taxon>Pezizomycotina</taxon>
        <taxon>Sordariomycetes</taxon>
        <taxon>Hypocreomycetidae</taxon>
        <taxon>Glomerellales</taxon>
        <taxon>Glomerellaceae</taxon>
        <taxon>Colletotrichum</taxon>
        <taxon>Colletotrichum graminicola species complex</taxon>
    </lineage>
</organism>
<gene>
    <name evidence="3" type="ORF">CSUB01_12358</name>
</gene>
<keyword evidence="2" id="KW-1133">Transmembrane helix</keyword>
<evidence type="ECO:0000256" key="2">
    <source>
        <dbReference type="SAM" id="Phobius"/>
    </source>
</evidence>
<feature type="transmembrane region" description="Helical" evidence="2">
    <location>
        <begin position="81"/>
        <end position="108"/>
    </location>
</feature>
<dbReference type="AlphaFoldDB" id="A0A066XQT6"/>
<dbReference type="Proteomes" id="UP000027238">
    <property type="component" value="Unassembled WGS sequence"/>
</dbReference>
<proteinExistence type="predicted"/>
<feature type="region of interest" description="Disordered" evidence="1">
    <location>
        <begin position="1"/>
        <end position="44"/>
    </location>
</feature>
<name>A0A066XQT6_COLSU</name>
<evidence type="ECO:0000256" key="1">
    <source>
        <dbReference type="SAM" id="MobiDB-lite"/>
    </source>
</evidence>
<comment type="caution">
    <text evidence="3">The sequence shown here is derived from an EMBL/GenBank/DDBJ whole genome shotgun (WGS) entry which is preliminary data.</text>
</comment>
<dbReference type="OMA" id="IPSQWTG"/>
<evidence type="ECO:0000313" key="4">
    <source>
        <dbReference type="Proteomes" id="UP000027238"/>
    </source>
</evidence>
<dbReference type="HOGENOM" id="CLU_015639_1_0_1"/>
<keyword evidence="4" id="KW-1185">Reference proteome</keyword>
<dbReference type="OrthoDB" id="5428040at2759"/>
<reference evidence="4" key="1">
    <citation type="journal article" date="2014" name="Genome Announc.">
        <title>Draft genome sequence of Colletotrichum sublineola, a destructive pathogen of cultivated sorghum.</title>
        <authorList>
            <person name="Baroncelli R."/>
            <person name="Sanz-Martin J.M."/>
            <person name="Rech G.E."/>
            <person name="Sukno S.A."/>
            <person name="Thon M.R."/>
        </authorList>
    </citation>
    <scope>NUCLEOTIDE SEQUENCE [LARGE SCALE GENOMIC DNA]</scope>
    <source>
        <strain evidence="4">TX430BB</strain>
    </source>
</reference>